<keyword evidence="11" id="KW-0675">Receptor</keyword>
<dbReference type="GO" id="GO:0005524">
    <property type="term" value="F:ATP binding"/>
    <property type="evidence" value="ECO:0007669"/>
    <property type="project" value="UniProtKB-UniRule"/>
</dbReference>
<dbReference type="Pfam" id="PF13947">
    <property type="entry name" value="GUB_WAK_bind"/>
    <property type="match status" value="1"/>
</dbReference>
<dbReference type="Gene3D" id="3.30.200.20">
    <property type="entry name" value="Phosphorylase Kinase, domain 1"/>
    <property type="match status" value="1"/>
</dbReference>
<keyword evidence="2 9" id="KW-0732">Signal</keyword>
<evidence type="ECO:0000256" key="5">
    <source>
        <dbReference type="ARBA" id="ARBA00023157"/>
    </source>
</evidence>
<dbReference type="SUPFAM" id="SSF57196">
    <property type="entry name" value="EGF/Laminin"/>
    <property type="match status" value="1"/>
</dbReference>
<keyword evidence="5" id="KW-1015">Disulfide bond</keyword>
<dbReference type="Gene3D" id="2.10.25.10">
    <property type="entry name" value="Laminin"/>
    <property type="match status" value="1"/>
</dbReference>
<dbReference type="CDD" id="cd00054">
    <property type="entry name" value="EGF_CA"/>
    <property type="match status" value="1"/>
</dbReference>
<evidence type="ECO:0000259" key="10">
    <source>
        <dbReference type="SMART" id="SM00179"/>
    </source>
</evidence>
<evidence type="ECO:0000256" key="1">
    <source>
        <dbReference type="ARBA" id="ARBA00004479"/>
    </source>
</evidence>
<feature type="domain" description="EGF-like calcium-binding" evidence="10">
    <location>
        <begin position="111"/>
        <end position="153"/>
    </location>
</feature>
<feature type="transmembrane region" description="Helical" evidence="8">
    <location>
        <begin position="165"/>
        <end position="186"/>
    </location>
</feature>
<dbReference type="PANTHER" id="PTHR27005:SF283">
    <property type="entry name" value="OS02G0633066 PROTEIN"/>
    <property type="match status" value="1"/>
</dbReference>
<comment type="caution">
    <text evidence="11">The sequence shown here is derived from an EMBL/GenBank/DDBJ whole genome shotgun (WGS) entry which is preliminary data.</text>
</comment>
<proteinExistence type="predicted"/>
<dbReference type="Proteomes" id="UP001180020">
    <property type="component" value="Unassembled WGS sequence"/>
</dbReference>
<dbReference type="InterPro" id="IPR045274">
    <property type="entry name" value="WAK-like"/>
</dbReference>
<dbReference type="AlphaFoldDB" id="A0AAV9F463"/>
<dbReference type="GO" id="GO:0007166">
    <property type="term" value="P:cell surface receptor signaling pathway"/>
    <property type="evidence" value="ECO:0007669"/>
    <property type="project" value="InterPro"/>
</dbReference>
<protein>
    <submittedName>
        <fullName evidence="11">Wall-associated receptor kinase 5</fullName>
    </submittedName>
</protein>
<comment type="subcellular location">
    <subcellularLocation>
        <location evidence="1">Membrane</location>
        <topology evidence="1">Single-pass type I membrane protein</topology>
    </subcellularLocation>
</comment>
<feature type="binding site" evidence="7">
    <location>
        <position position="266"/>
    </location>
    <ligand>
        <name>ATP</name>
        <dbReference type="ChEBI" id="CHEBI:30616"/>
    </ligand>
</feature>
<dbReference type="EMBL" id="JAUJYO010000003">
    <property type="protein sequence ID" value="KAK1320545.1"/>
    <property type="molecule type" value="Genomic_DNA"/>
</dbReference>
<evidence type="ECO:0000256" key="9">
    <source>
        <dbReference type="SAM" id="SignalP"/>
    </source>
</evidence>
<feature type="chain" id="PRO_5043541322" evidence="9">
    <location>
        <begin position="21"/>
        <end position="285"/>
    </location>
</feature>
<evidence type="ECO:0000313" key="11">
    <source>
        <dbReference type="EMBL" id="KAK1320545.1"/>
    </source>
</evidence>
<dbReference type="GO" id="GO:0005886">
    <property type="term" value="C:plasma membrane"/>
    <property type="evidence" value="ECO:0007669"/>
    <property type="project" value="TreeGrafter"/>
</dbReference>
<dbReference type="GO" id="GO:0005509">
    <property type="term" value="F:calcium ion binding"/>
    <property type="evidence" value="ECO:0007669"/>
    <property type="project" value="InterPro"/>
</dbReference>
<keyword evidence="12" id="KW-1185">Reference proteome</keyword>
<feature type="signal peptide" evidence="9">
    <location>
        <begin position="1"/>
        <end position="20"/>
    </location>
</feature>
<evidence type="ECO:0000256" key="8">
    <source>
        <dbReference type="SAM" id="Phobius"/>
    </source>
</evidence>
<dbReference type="InterPro" id="IPR011009">
    <property type="entry name" value="Kinase-like_dom_sf"/>
</dbReference>
<dbReference type="SMART" id="SM00179">
    <property type="entry name" value="EGF_CA"/>
    <property type="match status" value="1"/>
</dbReference>
<dbReference type="SUPFAM" id="SSF56112">
    <property type="entry name" value="Protein kinase-like (PK-like)"/>
    <property type="match status" value="1"/>
</dbReference>
<dbReference type="InterPro" id="IPR001881">
    <property type="entry name" value="EGF-like_Ca-bd_dom"/>
</dbReference>
<dbReference type="PANTHER" id="PTHR27005">
    <property type="entry name" value="WALL-ASSOCIATED RECEPTOR KINASE-LIKE 21"/>
    <property type="match status" value="1"/>
</dbReference>
<evidence type="ECO:0000256" key="6">
    <source>
        <dbReference type="ARBA" id="ARBA00023180"/>
    </source>
</evidence>
<dbReference type="GO" id="GO:0004674">
    <property type="term" value="F:protein serine/threonine kinase activity"/>
    <property type="evidence" value="ECO:0007669"/>
    <property type="project" value="TreeGrafter"/>
</dbReference>
<keyword evidence="6" id="KW-0325">Glycoprotein</keyword>
<evidence type="ECO:0000256" key="2">
    <source>
        <dbReference type="ARBA" id="ARBA00022729"/>
    </source>
</evidence>
<dbReference type="InterPro" id="IPR017441">
    <property type="entry name" value="Protein_kinase_ATP_BS"/>
</dbReference>
<keyword evidence="8" id="KW-0812">Transmembrane</keyword>
<dbReference type="GO" id="GO:0030247">
    <property type="term" value="F:polysaccharide binding"/>
    <property type="evidence" value="ECO:0007669"/>
    <property type="project" value="InterPro"/>
</dbReference>
<keyword evidence="4 7" id="KW-0067">ATP-binding</keyword>
<name>A0AAV9F463_ACOCL</name>
<evidence type="ECO:0000256" key="7">
    <source>
        <dbReference type="PROSITE-ProRule" id="PRU10141"/>
    </source>
</evidence>
<reference evidence="11" key="2">
    <citation type="submission" date="2023-06" db="EMBL/GenBank/DDBJ databases">
        <authorList>
            <person name="Ma L."/>
            <person name="Liu K.-W."/>
            <person name="Li Z."/>
            <person name="Hsiao Y.-Y."/>
            <person name="Qi Y."/>
            <person name="Fu T."/>
            <person name="Tang G."/>
            <person name="Zhang D."/>
            <person name="Sun W.-H."/>
            <person name="Liu D.-K."/>
            <person name="Li Y."/>
            <person name="Chen G.-Z."/>
            <person name="Liu X.-D."/>
            <person name="Liao X.-Y."/>
            <person name="Jiang Y.-T."/>
            <person name="Yu X."/>
            <person name="Hao Y."/>
            <person name="Huang J."/>
            <person name="Zhao X.-W."/>
            <person name="Ke S."/>
            <person name="Chen Y.-Y."/>
            <person name="Wu W.-L."/>
            <person name="Hsu J.-L."/>
            <person name="Lin Y.-F."/>
            <person name="Huang M.-D."/>
            <person name="Li C.-Y."/>
            <person name="Huang L."/>
            <person name="Wang Z.-W."/>
            <person name="Zhao X."/>
            <person name="Zhong W.-Y."/>
            <person name="Peng D.-H."/>
            <person name="Ahmad S."/>
            <person name="Lan S."/>
            <person name="Zhang J.-S."/>
            <person name="Tsai W.-C."/>
            <person name="Van De Peer Y."/>
            <person name="Liu Z.-J."/>
        </authorList>
    </citation>
    <scope>NUCLEOTIDE SEQUENCE</scope>
    <source>
        <strain evidence="11">CP</strain>
        <tissue evidence="11">Leaves</tissue>
    </source>
</reference>
<organism evidence="11 12">
    <name type="scientific">Acorus calamus</name>
    <name type="common">Sweet flag</name>
    <dbReference type="NCBI Taxonomy" id="4465"/>
    <lineage>
        <taxon>Eukaryota</taxon>
        <taxon>Viridiplantae</taxon>
        <taxon>Streptophyta</taxon>
        <taxon>Embryophyta</taxon>
        <taxon>Tracheophyta</taxon>
        <taxon>Spermatophyta</taxon>
        <taxon>Magnoliopsida</taxon>
        <taxon>Liliopsida</taxon>
        <taxon>Acoraceae</taxon>
        <taxon>Acorus</taxon>
    </lineage>
</organism>
<reference evidence="11" key="1">
    <citation type="journal article" date="2023" name="Nat. Commun.">
        <title>Diploid and tetraploid genomes of Acorus and the evolution of monocots.</title>
        <authorList>
            <person name="Ma L."/>
            <person name="Liu K.W."/>
            <person name="Li Z."/>
            <person name="Hsiao Y.Y."/>
            <person name="Qi Y."/>
            <person name="Fu T."/>
            <person name="Tang G.D."/>
            <person name="Zhang D."/>
            <person name="Sun W.H."/>
            <person name="Liu D.K."/>
            <person name="Li Y."/>
            <person name="Chen G.Z."/>
            <person name="Liu X.D."/>
            <person name="Liao X.Y."/>
            <person name="Jiang Y.T."/>
            <person name="Yu X."/>
            <person name="Hao Y."/>
            <person name="Huang J."/>
            <person name="Zhao X.W."/>
            <person name="Ke S."/>
            <person name="Chen Y.Y."/>
            <person name="Wu W.L."/>
            <person name="Hsu J.L."/>
            <person name="Lin Y.F."/>
            <person name="Huang M.D."/>
            <person name="Li C.Y."/>
            <person name="Huang L."/>
            <person name="Wang Z.W."/>
            <person name="Zhao X."/>
            <person name="Zhong W.Y."/>
            <person name="Peng D.H."/>
            <person name="Ahmad S."/>
            <person name="Lan S."/>
            <person name="Zhang J.S."/>
            <person name="Tsai W.C."/>
            <person name="Van de Peer Y."/>
            <person name="Liu Z.J."/>
        </authorList>
    </citation>
    <scope>NUCLEOTIDE SEQUENCE</scope>
    <source>
        <strain evidence="11">CP</strain>
    </source>
</reference>
<keyword evidence="11" id="KW-0808">Transferase</keyword>
<sequence length="285" mass="30922">MSSHASSLLLLSVLTGAASAASDALPGCQENCGNATVPYPFGIGEGCHLPGFKVTCNTTFDPPKMFMSNGNIEFLMISLDDVRIATLIARQCYASSLDPSHICVHIYQSYVNECGDPNTNPCVKICTNTPGGYACSCPRGTYGDGRKDGKGCIDEHKAFPLMQSVLGSGLGLLFLLICGSWLYWALKKRRLMRLRESFFEQNGGLLLQQQLASRGGSSAETARIFTSDELKRATDNYNESRILGRGGYGTVYRGVLRDERVVAIKKSKEDEPTMSAYFTGTFEAG</sequence>
<dbReference type="InterPro" id="IPR025287">
    <property type="entry name" value="WAK_GUB"/>
</dbReference>
<evidence type="ECO:0000256" key="4">
    <source>
        <dbReference type="ARBA" id="ARBA00022840"/>
    </source>
</evidence>
<keyword evidence="8" id="KW-0472">Membrane</keyword>
<gene>
    <name evidence="11" type="primary">WAK5</name>
    <name evidence="11" type="ORF">QJS10_CPA03g01610</name>
</gene>
<keyword evidence="3 7" id="KW-0547">Nucleotide-binding</keyword>
<dbReference type="PROSITE" id="PS00107">
    <property type="entry name" value="PROTEIN_KINASE_ATP"/>
    <property type="match status" value="1"/>
</dbReference>
<keyword evidence="11" id="KW-0418">Kinase</keyword>
<keyword evidence="8" id="KW-1133">Transmembrane helix</keyword>
<evidence type="ECO:0000256" key="3">
    <source>
        <dbReference type="ARBA" id="ARBA00022741"/>
    </source>
</evidence>
<evidence type="ECO:0000313" key="12">
    <source>
        <dbReference type="Proteomes" id="UP001180020"/>
    </source>
</evidence>
<accession>A0AAV9F463</accession>